<dbReference type="OrthoDB" id="431720at2759"/>
<dbReference type="Proteomes" id="UP000275846">
    <property type="component" value="Unassembled WGS sequence"/>
</dbReference>
<dbReference type="Pfam" id="PF16905">
    <property type="entry name" value="GPHH"/>
    <property type="match status" value="1"/>
</dbReference>
<keyword evidence="3" id="KW-0851">Voltage-gated channel</keyword>
<evidence type="ECO:0000256" key="4">
    <source>
        <dbReference type="ARBA" id="ARBA00023065"/>
    </source>
</evidence>
<keyword evidence="12" id="KW-1185">Reference proteome</keyword>
<evidence type="ECO:0000256" key="8">
    <source>
        <dbReference type="SAM" id="Phobius"/>
    </source>
</evidence>
<feature type="domain" description="Voltage-dependent L-type calcium channel IQ-associated" evidence="10">
    <location>
        <begin position="1"/>
        <end position="33"/>
    </location>
</feature>
<proteinExistence type="predicted"/>
<dbReference type="InterPro" id="IPR050599">
    <property type="entry name" value="VDCC_alpha-1_subunit"/>
</dbReference>
<feature type="region of interest" description="Disordered" evidence="7">
    <location>
        <begin position="205"/>
        <end position="239"/>
    </location>
</feature>
<dbReference type="EMBL" id="UYSU01033547">
    <property type="protein sequence ID" value="VDL92503.1"/>
    <property type="molecule type" value="Genomic_DNA"/>
</dbReference>
<feature type="compositionally biased region" description="Polar residues" evidence="7">
    <location>
        <begin position="205"/>
        <end position="225"/>
    </location>
</feature>
<keyword evidence="1" id="KW-0813">Transport</keyword>
<dbReference type="STRING" id="70667.A0A183SPH0"/>
<feature type="region of interest" description="Disordered" evidence="7">
    <location>
        <begin position="151"/>
        <end position="178"/>
    </location>
</feature>
<keyword evidence="8" id="KW-1133">Transmembrane helix</keyword>
<dbReference type="InterPro" id="IPR031649">
    <property type="entry name" value="GPHH_dom"/>
</dbReference>
<evidence type="ECO:0000256" key="3">
    <source>
        <dbReference type="ARBA" id="ARBA00022882"/>
    </source>
</evidence>
<keyword evidence="6" id="KW-0407">Ion channel</keyword>
<evidence type="ECO:0000259" key="9">
    <source>
        <dbReference type="Pfam" id="PF08763"/>
    </source>
</evidence>
<dbReference type="WBParaSite" id="SSLN_0000631301-mRNA-1">
    <property type="protein sequence ID" value="SSLN_0000631301-mRNA-1"/>
    <property type="gene ID" value="SSLN_0000631301"/>
</dbReference>
<name>A0A183SPH0_SCHSO</name>
<evidence type="ECO:0000259" key="10">
    <source>
        <dbReference type="Pfam" id="PF16905"/>
    </source>
</evidence>
<gene>
    <name evidence="11" type="ORF">SSLN_LOCUS6118</name>
</gene>
<evidence type="ECO:0000256" key="7">
    <source>
        <dbReference type="SAM" id="MobiDB-lite"/>
    </source>
</evidence>
<evidence type="ECO:0000256" key="2">
    <source>
        <dbReference type="ARBA" id="ARBA00022737"/>
    </source>
</evidence>
<sequence length="586" mass="64896">MLEMLRKLEPPVGFGMKCPYRFAYRKLIRMNIPVDEAGTVPFTTTLFALIRESLSIKVGPASVMDIKDAELRETLRAMWPLQAKKVANVLVPSDAELTCGHMTTGKIYAGLLIYENWIASTRSEKPSINQRKMALIPNSWEAEGAKILGKDDPTIEDSKVTSVGPVTCNPKSPKQPPYAIRIPRRYLTRNSAPSTSGVIGDGSCSFTSQTSQPPRISILTHNPNGASMRRSDTDRREGRQERWNLEVNAAADGSSQIPTTGGPLMPVKAVCLLTPKADDGNRNPRQSPFKTLSHKTSPSRRALDRYSLNDSVVHLNAPNEVPSESSRPPSPCMNFASAVTSLVQQVNLMVERERSQKFLGREAKDVDWQSILAYRAQVGLRNRSRTRFLAAATASIAARNLAKDTHAPHYRYFGNSSTNSQTSPTSLRVVSHELNEHTGTETFDGTEFTSDSPLVSANELVPQNVKTLALVLVRSSPQIANFLTPVHYVRLNRDHVHTETAQSPWATTADKAEQMRSRLRYYLPPGPPYKGIIKYQDHITLTMTINAISIRIPTSIILASIIVNFCRLYILHVLRGITGKVSTSRG</sequence>
<dbReference type="PANTHER" id="PTHR45628:SF7">
    <property type="entry name" value="VOLTAGE-DEPENDENT CALCIUM CHANNEL TYPE A SUBUNIT ALPHA-1"/>
    <property type="match status" value="1"/>
</dbReference>
<reference evidence="13" key="1">
    <citation type="submission" date="2016-06" db="UniProtKB">
        <authorList>
            <consortium name="WormBaseParasite"/>
        </authorList>
    </citation>
    <scope>IDENTIFICATION</scope>
</reference>
<dbReference type="Pfam" id="PF08763">
    <property type="entry name" value="Ca_chan_IQ"/>
    <property type="match status" value="1"/>
</dbReference>
<dbReference type="PANTHER" id="PTHR45628">
    <property type="entry name" value="VOLTAGE-DEPENDENT CALCIUM CHANNEL TYPE A SUBUNIT ALPHA-1"/>
    <property type="match status" value="1"/>
</dbReference>
<evidence type="ECO:0000313" key="11">
    <source>
        <dbReference type="EMBL" id="VDL92503.1"/>
    </source>
</evidence>
<evidence type="ECO:0000256" key="6">
    <source>
        <dbReference type="ARBA" id="ARBA00023303"/>
    </source>
</evidence>
<dbReference type="Gene3D" id="6.10.250.2180">
    <property type="match status" value="1"/>
</dbReference>
<keyword evidence="4" id="KW-0406">Ion transport</keyword>
<evidence type="ECO:0000256" key="5">
    <source>
        <dbReference type="ARBA" id="ARBA00023180"/>
    </source>
</evidence>
<keyword evidence="8" id="KW-0472">Membrane</keyword>
<evidence type="ECO:0000313" key="12">
    <source>
        <dbReference type="Proteomes" id="UP000275846"/>
    </source>
</evidence>
<protein>
    <submittedName>
        <fullName evidence="13">Ca_chan_IQ domain-containing protein</fullName>
    </submittedName>
</protein>
<dbReference type="AlphaFoldDB" id="A0A183SPH0"/>
<dbReference type="GO" id="GO:0008331">
    <property type="term" value="F:high voltage-gated calcium channel activity"/>
    <property type="evidence" value="ECO:0007669"/>
    <property type="project" value="TreeGrafter"/>
</dbReference>
<keyword evidence="2" id="KW-0677">Repeat</keyword>
<feature type="compositionally biased region" description="Basic and acidic residues" evidence="7">
    <location>
        <begin position="229"/>
        <end position="239"/>
    </location>
</feature>
<evidence type="ECO:0000313" key="13">
    <source>
        <dbReference type="WBParaSite" id="SSLN_0000631301-mRNA-1"/>
    </source>
</evidence>
<feature type="compositionally biased region" description="Polar residues" evidence="7">
    <location>
        <begin position="283"/>
        <end position="296"/>
    </location>
</feature>
<accession>A0A183SPH0</accession>
<dbReference type="GO" id="GO:0045202">
    <property type="term" value="C:synapse"/>
    <property type="evidence" value="ECO:0007669"/>
    <property type="project" value="GOC"/>
</dbReference>
<reference evidence="11 12" key="2">
    <citation type="submission" date="2018-11" db="EMBL/GenBank/DDBJ databases">
        <authorList>
            <consortium name="Pathogen Informatics"/>
        </authorList>
    </citation>
    <scope>NUCLEOTIDE SEQUENCE [LARGE SCALE GENOMIC DNA]</scope>
    <source>
        <strain evidence="11 12">NST_G2</strain>
    </source>
</reference>
<feature type="domain" description="Voltage-dependent calcium channel alpha-1 subunit IQ" evidence="9">
    <location>
        <begin position="43"/>
        <end position="117"/>
    </location>
</feature>
<feature type="region of interest" description="Disordered" evidence="7">
    <location>
        <begin position="275"/>
        <end position="301"/>
    </location>
</feature>
<evidence type="ECO:0000256" key="1">
    <source>
        <dbReference type="ARBA" id="ARBA00022448"/>
    </source>
</evidence>
<dbReference type="GO" id="GO:0005891">
    <property type="term" value="C:voltage-gated calcium channel complex"/>
    <property type="evidence" value="ECO:0007669"/>
    <property type="project" value="TreeGrafter"/>
</dbReference>
<feature type="transmembrane region" description="Helical" evidence="8">
    <location>
        <begin position="552"/>
        <end position="570"/>
    </location>
</feature>
<dbReference type="GO" id="GO:0098703">
    <property type="term" value="P:calcium ion import across plasma membrane"/>
    <property type="evidence" value="ECO:0007669"/>
    <property type="project" value="TreeGrafter"/>
</dbReference>
<dbReference type="InterPro" id="IPR014873">
    <property type="entry name" value="VDCC_a1su_IQ"/>
</dbReference>
<keyword evidence="5" id="KW-0325">Glycoprotein</keyword>
<dbReference type="GO" id="GO:0007268">
    <property type="term" value="P:chemical synaptic transmission"/>
    <property type="evidence" value="ECO:0007669"/>
    <property type="project" value="TreeGrafter"/>
</dbReference>
<organism evidence="13">
    <name type="scientific">Schistocephalus solidus</name>
    <name type="common">Tapeworm</name>
    <dbReference type="NCBI Taxonomy" id="70667"/>
    <lineage>
        <taxon>Eukaryota</taxon>
        <taxon>Metazoa</taxon>
        <taxon>Spiralia</taxon>
        <taxon>Lophotrochozoa</taxon>
        <taxon>Platyhelminthes</taxon>
        <taxon>Cestoda</taxon>
        <taxon>Eucestoda</taxon>
        <taxon>Diphyllobothriidea</taxon>
        <taxon>Diphyllobothriidae</taxon>
        <taxon>Schistocephalus</taxon>
    </lineage>
</organism>
<keyword evidence="8" id="KW-0812">Transmembrane</keyword>